<dbReference type="SUPFAM" id="SSF54928">
    <property type="entry name" value="RNA-binding domain, RBD"/>
    <property type="match status" value="1"/>
</dbReference>
<reference evidence="9" key="1">
    <citation type="journal article" date="2009" name="Proc. Natl. Acad. Sci. U.S.A.">
        <title>Eukaryote-to-eukaryote gene transfer events revealed by the genome sequence of the wine yeast Saccharomyces cerevisiae EC1118.</title>
        <authorList>
            <person name="Novo M."/>
            <person name="Bigey F."/>
            <person name="Beyne E."/>
            <person name="Galeote V."/>
            <person name="Gavory F."/>
            <person name="Mallet S."/>
            <person name="Cambot B."/>
            <person name="Legras J.L."/>
            <person name="Wincker P."/>
            <person name="Casaregola S."/>
            <person name="Dequin S."/>
        </authorList>
    </citation>
    <scope>NUCLEOTIDE SEQUENCE [LARGE SCALE GENOMIC DNA]</scope>
    <source>
        <strain evidence="9">Lalvin EC1118</strain>
        <strain>Lalvin EC1118 / Prise de mousse</strain>
    </source>
</reference>
<keyword evidence="5" id="KW-0508">mRNA splicing</keyword>
<dbReference type="CDD" id="cd12285">
    <property type="entry name" value="RRM3_RBM39_like"/>
    <property type="match status" value="1"/>
</dbReference>
<sequence>MDADELELKGHLKKLKKEELLRRKQLKESNLQKRELEYNNASKNTSIYISGLPTDKTTKEGLTEQFCKYGMIRTNRDGEPLCKLYVNDKGAFKGDALITYSKEESVTLAIEMMNESIFLGKQIRVERAQFQNKEGDNMHGKENDLKEFNGPEPPIKRLKKAKSEGEGEVIDYNDDESLAKADRTVIFANVFNIYKSYTNDDINDIQEDLLEGCEEIGQVDSISVSPNKGEATVVFKNNKVALQCCKIMTGRYFDGQKLLAFISGDENTSSTSDKNEDSEVEDDLIYNCSKKMYYPHIFGT</sequence>
<dbReference type="CDD" id="cd12281">
    <property type="entry name" value="RRM1_TatSF1_like"/>
    <property type="match status" value="1"/>
</dbReference>
<evidence type="ECO:0000256" key="7">
    <source>
        <dbReference type="SAM" id="MobiDB-lite"/>
    </source>
</evidence>
<dbReference type="GO" id="GO:0005686">
    <property type="term" value="C:U2 snRNP"/>
    <property type="evidence" value="ECO:0007669"/>
    <property type="project" value="TreeGrafter"/>
</dbReference>
<dbReference type="InterPro" id="IPR000504">
    <property type="entry name" value="RRM_dom"/>
</dbReference>
<organism evidence="9">
    <name type="scientific">Saccharomyces cerevisiae (strain Lalvin EC1118 / Prise de mousse)</name>
    <name type="common">Baker's yeast</name>
    <dbReference type="NCBI Taxonomy" id="643680"/>
    <lineage>
        <taxon>Eukaryota</taxon>
        <taxon>Fungi</taxon>
        <taxon>Dikarya</taxon>
        <taxon>Ascomycota</taxon>
        <taxon>Saccharomycotina</taxon>
        <taxon>Saccharomycetes</taxon>
        <taxon>Saccharomycetales</taxon>
        <taxon>Saccharomycetaceae</taxon>
        <taxon>Saccharomyces</taxon>
    </lineage>
</organism>
<dbReference type="Gene3D" id="3.30.70.330">
    <property type="match status" value="2"/>
</dbReference>
<comment type="similarity">
    <text evidence="1">Belongs to the HTATSF1 family.</text>
</comment>
<evidence type="ECO:0000256" key="2">
    <source>
        <dbReference type="ARBA" id="ARBA00022664"/>
    </source>
</evidence>
<evidence type="ECO:0000259" key="8">
    <source>
        <dbReference type="PROSITE" id="PS50102"/>
    </source>
</evidence>
<proteinExistence type="inferred from homology"/>
<feature type="compositionally biased region" description="Basic and acidic residues" evidence="7">
    <location>
        <begin position="135"/>
        <end position="149"/>
    </location>
</feature>
<dbReference type="GO" id="GO:0005684">
    <property type="term" value="C:U2-type spliceosomal complex"/>
    <property type="evidence" value="ECO:0007669"/>
    <property type="project" value="TreeGrafter"/>
</dbReference>
<feature type="domain" description="RRM" evidence="8">
    <location>
        <begin position="45"/>
        <end position="130"/>
    </location>
</feature>
<feature type="region of interest" description="Disordered" evidence="7">
    <location>
        <begin position="135"/>
        <end position="154"/>
    </location>
</feature>
<dbReference type="InterPro" id="IPR034393">
    <property type="entry name" value="TatSF1-like"/>
</dbReference>
<protein>
    <submittedName>
        <fullName evidence="9">Cus2p</fullName>
    </submittedName>
</protein>
<dbReference type="AlphaFoldDB" id="C8ZGN5"/>
<dbReference type="GO" id="GO:0003723">
    <property type="term" value="F:RNA binding"/>
    <property type="evidence" value="ECO:0007669"/>
    <property type="project" value="UniProtKB-UniRule"/>
</dbReference>
<dbReference type="EMBL" id="FN393086">
    <property type="protein sequence ID" value="CAY82325.1"/>
    <property type="molecule type" value="Genomic_DNA"/>
</dbReference>
<dbReference type="GO" id="GO:0000398">
    <property type="term" value="P:mRNA splicing, via spliceosome"/>
    <property type="evidence" value="ECO:0007669"/>
    <property type="project" value="InterPro"/>
</dbReference>
<keyword evidence="4 6" id="KW-0694">RNA-binding</keyword>
<dbReference type="OrthoDB" id="10258585at2759"/>
<accession>C8ZGN5</accession>
<dbReference type="PANTHER" id="PTHR15608:SF0">
    <property type="entry name" value="HIV TAT-SPECIFIC FACTOR 1"/>
    <property type="match status" value="1"/>
</dbReference>
<keyword evidence="3" id="KW-0677">Repeat</keyword>
<dbReference type="PROSITE" id="PS50102">
    <property type="entry name" value="RRM"/>
    <property type="match status" value="1"/>
</dbReference>
<keyword evidence="2" id="KW-0507">mRNA processing</keyword>
<evidence type="ECO:0000256" key="4">
    <source>
        <dbReference type="ARBA" id="ARBA00022884"/>
    </source>
</evidence>
<dbReference type="PANTHER" id="PTHR15608">
    <property type="entry name" value="SPLICING FACTOR U2AF-ASSOCIATED PROTEIN 2"/>
    <property type="match status" value="1"/>
</dbReference>
<gene>
    <name evidence="9" type="ORF">EC1118_1N9_0507g</name>
</gene>
<dbReference type="Pfam" id="PF00076">
    <property type="entry name" value="RRM_1"/>
    <property type="match status" value="2"/>
</dbReference>
<dbReference type="InterPro" id="IPR035979">
    <property type="entry name" value="RBD_domain_sf"/>
</dbReference>
<evidence type="ECO:0000256" key="5">
    <source>
        <dbReference type="ARBA" id="ARBA00023187"/>
    </source>
</evidence>
<evidence type="ECO:0000256" key="1">
    <source>
        <dbReference type="ARBA" id="ARBA00007747"/>
    </source>
</evidence>
<name>C8ZGN5_YEAS8</name>
<evidence type="ECO:0000256" key="3">
    <source>
        <dbReference type="ARBA" id="ARBA00022737"/>
    </source>
</evidence>
<dbReference type="InterPro" id="IPR012677">
    <property type="entry name" value="Nucleotide-bd_a/b_plait_sf"/>
</dbReference>
<dbReference type="HOGENOM" id="CLU_026945_2_0_1"/>
<dbReference type="InterPro" id="IPR034392">
    <property type="entry name" value="TatSF1-like_RRM1"/>
</dbReference>
<evidence type="ECO:0000313" key="9">
    <source>
        <dbReference type="EMBL" id="CAY82325.1"/>
    </source>
</evidence>
<evidence type="ECO:0000256" key="6">
    <source>
        <dbReference type="PROSITE-ProRule" id="PRU00176"/>
    </source>
</evidence>
<dbReference type="FunFam" id="3.30.70.330:FF:001119">
    <property type="entry name" value="Cold sensitive u2 snRNA suppressor"/>
    <property type="match status" value="1"/>
</dbReference>
<dbReference type="SMART" id="SM00360">
    <property type="entry name" value="RRM"/>
    <property type="match status" value="2"/>
</dbReference>